<dbReference type="InterPro" id="IPR001647">
    <property type="entry name" value="HTH_TetR"/>
</dbReference>
<dbReference type="GO" id="GO:0045892">
    <property type="term" value="P:negative regulation of DNA-templated transcription"/>
    <property type="evidence" value="ECO:0007669"/>
    <property type="project" value="InterPro"/>
</dbReference>
<evidence type="ECO:0000256" key="2">
    <source>
        <dbReference type="ARBA" id="ARBA00023015"/>
    </source>
</evidence>
<dbReference type="SUPFAM" id="SSF48498">
    <property type="entry name" value="Tetracyclin repressor-like, C-terminal domain"/>
    <property type="match status" value="1"/>
</dbReference>
<evidence type="ECO:0000313" key="8">
    <source>
        <dbReference type="EMBL" id="GII76503.1"/>
    </source>
</evidence>
<dbReference type="Pfam" id="PF02909">
    <property type="entry name" value="TetR_C_1"/>
    <property type="match status" value="1"/>
</dbReference>
<dbReference type="InterPro" id="IPR050109">
    <property type="entry name" value="HTH-type_TetR-like_transc_reg"/>
</dbReference>
<dbReference type="InterPro" id="IPR036271">
    <property type="entry name" value="Tet_transcr_reg_TetR-rel_C_sf"/>
</dbReference>
<dbReference type="GO" id="GO:0000976">
    <property type="term" value="F:transcription cis-regulatory region binding"/>
    <property type="evidence" value="ECO:0007669"/>
    <property type="project" value="TreeGrafter"/>
</dbReference>
<dbReference type="RefSeq" id="WP_203983139.1">
    <property type="nucleotide sequence ID" value="NZ_BOOU01000021.1"/>
</dbReference>
<dbReference type="Proteomes" id="UP000655287">
    <property type="component" value="Unassembled WGS sequence"/>
</dbReference>
<dbReference type="EMBL" id="BOOU01000021">
    <property type="protein sequence ID" value="GII76503.1"/>
    <property type="molecule type" value="Genomic_DNA"/>
</dbReference>
<evidence type="ECO:0000256" key="4">
    <source>
        <dbReference type="ARBA" id="ARBA00023163"/>
    </source>
</evidence>
<keyword evidence="4" id="KW-0804">Transcription</keyword>
<evidence type="ECO:0000256" key="3">
    <source>
        <dbReference type="ARBA" id="ARBA00023125"/>
    </source>
</evidence>
<dbReference type="Gene3D" id="1.10.357.10">
    <property type="entry name" value="Tetracycline Repressor, domain 2"/>
    <property type="match status" value="1"/>
</dbReference>
<dbReference type="InterPro" id="IPR003012">
    <property type="entry name" value="Tet_transcr_reg_TetR"/>
</dbReference>
<dbReference type="PANTHER" id="PTHR30055:SF151">
    <property type="entry name" value="TRANSCRIPTIONAL REGULATORY PROTEIN"/>
    <property type="match status" value="1"/>
</dbReference>
<evidence type="ECO:0000259" key="7">
    <source>
        <dbReference type="PROSITE" id="PS50977"/>
    </source>
</evidence>
<dbReference type="PROSITE" id="PS50977">
    <property type="entry name" value="HTH_TETR_2"/>
    <property type="match status" value="1"/>
</dbReference>
<protein>
    <submittedName>
        <fullName evidence="8">Transcriptional regulator</fullName>
    </submittedName>
</protein>
<dbReference type="SUPFAM" id="SSF46689">
    <property type="entry name" value="Homeodomain-like"/>
    <property type="match status" value="1"/>
</dbReference>
<dbReference type="Pfam" id="PF00440">
    <property type="entry name" value="TetR_N"/>
    <property type="match status" value="1"/>
</dbReference>
<keyword evidence="2" id="KW-0805">Transcription regulation</keyword>
<proteinExistence type="predicted"/>
<keyword evidence="1" id="KW-0678">Repressor</keyword>
<accession>A0A919QZ68</accession>
<evidence type="ECO:0000256" key="6">
    <source>
        <dbReference type="SAM" id="MobiDB-lite"/>
    </source>
</evidence>
<feature type="region of interest" description="Disordered" evidence="6">
    <location>
        <begin position="1"/>
        <end position="24"/>
    </location>
</feature>
<feature type="DNA-binding region" description="H-T-H motif" evidence="5">
    <location>
        <begin position="51"/>
        <end position="70"/>
    </location>
</feature>
<keyword evidence="9" id="KW-1185">Reference proteome</keyword>
<keyword evidence="3 5" id="KW-0238">DNA-binding</keyword>
<evidence type="ECO:0000313" key="9">
    <source>
        <dbReference type="Proteomes" id="UP000655287"/>
    </source>
</evidence>
<dbReference type="GO" id="GO:0046677">
    <property type="term" value="P:response to antibiotic"/>
    <property type="evidence" value="ECO:0007669"/>
    <property type="project" value="InterPro"/>
</dbReference>
<evidence type="ECO:0000256" key="1">
    <source>
        <dbReference type="ARBA" id="ARBA00022491"/>
    </source>
</evidence>
<dbReference type="InterPro" id="IPR004111">
    <property type="entry name" value="Repressor_TetR_C"/>
</dbReference>
<gene>
    <name evidence="8" type="ORF">Sru01_14850</name>
</gene>
<reference evidence="8" key="1">
    <citation type="submission" date="2021-01" db="EMBL/GenBank/DDBJ databases">
        <title>Whole genome shotgun sequence of Sphaerisporangium rufum NBRC 109079.</title>
        <authorList>
            <person name="Komaki H."/>
            <person name="Tamura T."/>
        </authorList>
    </citation>
    <scope>NUCLEOTIDE SEQUENCE</scope>
    <source>
        <strain evidence="8">NBRC 109079</strain>
    </source>
</reference>
<dbReference type="InterPro" id="IPR009057">
    <property type="entry name" value="Homeodomain-like_sf"/>
</dbReference>
<sequence length="255" mass="28989">MSDPEQDDSVPPPPWARSRRRQAPARVPLTRDRIVDAAYDVLDRDGFDRLSMRQVAGELGVAVSALYAHVASKNELLQLMYERLFREYPLPDADPEHWQEQLKEFARSGRARLLAHRDMAKVSMSGLPFTPQLFPYMERLIAIFRAAGLPPRLAATAGDLLATYTDAFVLEEQMWEDRRRTAELASWDEMRATIQGYFEELPPDRFPNLVELSADFFAENNDQRFDLGLEIILRGLASYIERPPGGAAAGDPREP</sequence>
<comment type="caution">
    <text evidence="8">The sequence shown here is derived from an EMBL/GenBank/DDBJ whole genome shotgun (WGS) entry which is preliminary data.</text>
</comment>
<dbReference type="PRINTS" id="PR00455">
    <property type="entry name" value="HTHTETR"/>
</dbReference>
<feature type="domain" description="HTH tetR-type" evidence="7">
    <location>
        <begin position="28"/>
        <end position="88"/>
    </location>
</feature>
<dbReference type="GO" id="GO:0003700">
    <property type="term" value="F:DNA-binding transcription factor activity"/>
    <property type="evidence" value="ECO:0007669"/>
    <property type="project" value="TreeGrafter"/>
</dbReference>
<name>A0A919QZ68_9ACTN</name>
<dbReference type="PANTHER" id="PTHR30055">
    <property type="entry name" value="HTH-TYPE TRANSCRIPTIONAL REGULATOR RUTR"/>
    <property type="match status" value="1"/>
</dbReference>
<organism evidence="8 9">
    <name type="scientific">Sphaerisporangium rufum</name>
    <dbReference type="NCBI Taxonomy" id="1381558"/>
    <lineage>
        <taxon>Bacteria</taxon>
        <taxon>Bacillati</taxon>
        <taxon>Actinomycetota</taxon>
        <taxon>Actinomycetes</taxon>
        <taxon>Streptosporangiales</taxon>
        <taxon>Streptosporangiaceae</taxon>
        <taxon>Sphaerisporangium</taxon>
    </lineage>
</organism>
<dbReference type="AlphaFoldDB" id="A0A919QZ68"/>
<dbReference type="PRINTS" id="PR00400">
    <property type="entry name" value="TETREPRESSOR"/>
</dbReference>
<evidence type="ECO:0000256" key="5">
    <source>
        <dbReference type="PROSITE-ProRule" id="PRU00335"/>
    </source>
</evidence>